<evidence type="ECO:0000256" key="6">
    <source>
        <dbReference type="SAM" id="Phobius"/>
    </source>
</evidence>
<dbReference type="AlphaFoldDB" id="A0A4Y3I066"/>
<dbReference type="Proteomes" id="UP000318717">
    <property type="component" value="Unassembled WGS sequence"/>
</dbReference>
<evidence type="ECO:0000313" key="7">
    <source>
        <dbReference type="EMBL" id="GEA52829.1"/>
    </source>
</evidence>
<keyword evidence="3 6" id="KW-0812">Transmembrane</keyword>
<keyword evidence="5 6" id="KW-0472">Membrane</keyword>
<dbReference type="PANTHER" id="PTHR30250:SF11">
    <property type="entry name" value="O-ANTIGEN TRANSPORTER-RELATED"/>
    <property type="match status" value="1"/>
</dbReference>
<keyword evidence="4 6" id="KW-1133">Transmembrane helix</keyword>
<feature type="transmembrane region" description="Helical" evidence="6">
    <location>
        <begin position="101"/>
        <end position="125"/>
    </location>
</feature>
<keyword evidence="2" id="KW-1003">Cell membrane</keyword>
<evidence type="ECO:0000256" key="1">
    <source>
        <dbReference type="ARBA" id="ARBA00004651"/>
    </source>
</evidence>
<dbReference type="EMBL" id="BJLF01000027">
    <property type="protein sequence ID" value="GEA52829.1"/>
    <property type="molecule type" value="Genomic_DNA"/>
</dbReference>
<proteinExistence type="predicted"/>
<evidence type="ECO:0000256" key="2">
    <source>
        <dbReference type="ARBA" id="ARBA00022475"/>
    </source>
</evidence>
<feature type="transmembrane region" description="Helical" evidence="6">
    <location>
        <begin position="275"/>
        <end position="294"/>
    </location>
</feature>
<dbReference type="InterPro" id="IPR002797">
    <property type="entry name" value="Polysacc_synth"/>
</dbReference>
<feature type="transmembrane region" description="Helical" evidence="6">
    <location>
        <begin position="70"/>
        <end position="95"/>
    </location>
</feature>
<sequence length="399" mass="43987">MVLPALFPILVLALSARYLVAGDFGTYLIIMTTLGYSGLLELGMSRALIKQFSSEHSDERETKITLASGFYTMLGLGLLGTLILLIGSQVAQLFFSLSSSVVIGVKISAFALPAILLNQLFYAYLEGSLRYGAILKIKLVSSMLEALLLITILLIYGDLYTLLIVFCIGKYVTLSFIYYYCSGPKLIERKQFSKTKVGGMIKFGGWLTISSIIGPVMVYFDRFFVSGEFGLEIAEQYLAVSELAIKIAIIPTAISRVFFVLMARISIDGHRSTRLGYQSIIVGVVPFLFLLIVYSDSFLNLVISDKSTELSTTIFNILCIGLVFNAIAQIPFMKLLAAGYSKTTAIIHLCELFPYLILLTYAIKQYGVIGVAIVWVLRSLIDCIILVIVSRSMLPNEGK</sequence>
<evidence type="ECO:0000256" key="5">
    <source>
        <dbReference type="ARBA" id="ARBA00023136"/>
    </source>
</evidence>
<feature type="transmembrane region" description="Helical" evidence="6">
    <location>
        <begin position="201"/>
        <end position="220"/>
    </location>
</feature>
<reference evidence="7 8" key="1">
    <citation type="submission" date="2019-06" db="EMBL/GenBank/DDBJ databases">
        <title>Whole genome shotgun sequence of Vibrio inusitatus NBRC 102082.</title>
        <authorList>
            <person name="Hosoyama A."/>
            <person name="Uohara A."/>
            <person name="Ohji S."/>
            <person name="Ichikawa N."/>
        </authorList>
    </citation>
    <scope>NUCLEOTIDE SEQUENCE [LARGE SCALE GENOMIC DNA]</scope>
    <source>
        <strain evidence="7 8">NBRC 102082</strain>
    </source>
</reference>
<feature type="transmembrane region" description="Helical" evidence="6">
    <location>
        <begin position="27"/>
        <end position="49"/>
    </location>
</feature>
<feature type="transmembrane region" description="Helical" evidence="6">
    <location>
        <begin position="345"/>
        <end position="363"/>
    </location>
</feature>
<dbReference type="GO" id="GO:0005886">
    <property type="term" value="C:plasma membrane"/>
    <property type="evidence" value="ECO:0007669"/>
    <property type="project" value="UniProtKB-SubCell"/>
</dbReference>
<keyword evidence="8" id="KW-1185">Reference proteome</keyword>
<comment type="subcellular location">
    <subcellularLocation>
        <location evidence="1">Cell membrane</location>
        <topology evidence="1">Multi-pass membrane protein</topology>
    </subcellularLocation>
</comment>
<dbReference type="Pfam" id="PF01943">
    <property type="entry name" value="Polysacc_synt"/>
    <property type="match status" value="1"/>
</dbReference>
<comment type="caution">
    <text evidence="7">The sequence shown here is derived from an EMBL/GenBank/DDBJ whole genome shotgun (WGS) entry which is preliminary data.</text>
</comment>
<name>A0A4Y3I066_9VIBR</name>
<feature type="transmembrane region" description="Helical" evidence="6">
    <location>
        <begin position="369"/>
        <end position="389"/>
    </location>
</feature>
<dbReference type="InterPro" id="IPR050833">
    <property type="entry name" value="Poly_Biosynth_Transport"/>
</dbReference>
<accession>A0A4Y3I066</accession>
<feature type="transmembrane region" description="Helical" evidence="6">
    <location>
        <begin position="314"/>
        <end position="333"/>
    </location>
</feature>
<evidence type="ECO:0000256" key="3">
    <source>
        <dbReference type="ARBA" id="ARBA00022692"/>
    </source>
</evidence>
<feature type="transmembrane region" description="Helical" evidence="6">
    <location>
        <begin position="137"/>
        <end position="156"/>
    </location>
</feature>
<evidence type="ECO:0000313" key="8">
    <source>
        <dbReference type="Proteomes" id="UP000318717"/>
    </source>
</evidence>
<dbReference type="PANTHER" id="PTHR30250">
    <property type="entry name" value="PST FAMILY PREDICTED COLANIC ACID TRANSPORTER"/>
    <property type="match status" value="1"/>
</dbReference>
<gene>
    <name evidence="7" type="primary">rfbE</name>
    <name evidence="7" type="ORF">VIN01S_36330</name>
</gene>
<feature type="transmembrane region" description="Helical" evidence="6">
    <location>
        <begin position="243"/>
        <end position="263"/>
    </location>
</feature>
<feature type="transmembrane region" description="Helical" evidence="6">
    <location>
        <begin position="162"/>
        <end position="181"/>
    </location>
</feature>
<evidence type="ECO:0000256" key="4">
    <source>
        <dbReference type="ARBA" id="ARBA00022989"/>
    </source>
</evidence>
<organism evidence="7 8">
    <name type="scientific">Vibrio inusitatus NBRC 102082</name>
    <dbReference type="NCBI Taxonomy" id="1219070"/>
    <lineage>
        <taxon>Bacteria</taxon>
        <taxon>Pseudomonadati</taxon>
        <taxon>Pseudomonadota</taxon>
        <taxon>Gammaproteobacteria</taxon>
        <taxon>Vibrionales</taxon>
        <taxon>Vibrionaceae</taxon>
        <taxon>Vibrio</taxon>
    </lineage>
</organism>
<protein>
    <submittedName>
        <fullName evidence="7">Putative O-antigen transporter</fullName>
    </submittedName>
</protein>